<dbReference type="InterPro" id="IPR013989">
    <property type="entry name" value="Dev_and_cell_death_domain"/>
</dbReference>
<dbReference type="PANTHER" id="PTHR46444:SF18">
    <property type="entry name" value="DCD DOMAIN-CONTAINING PROTEIN"/>
    <property type="match status" value="1"/>
</dbReference>
<feature type="domain" description="DCD" evidence="2">
    <location>
        <begin position="126"/>
        <end position="174"/>
    </location>
</feature>
<feature type="compositionally biased region" description="Basic and acidic residues" evidence="1">
    <location>
        <begin position="51"/>
        <end position="65"/>
    </location>
</feature>
<feature type="region of interest" description="Disordered" evidence="1">
    <location>
        <begin position="1"/>
        <end position="122"/>
    </location>
</feature>
<dbReference type="PANTHER" id="PTHR46444">
    <property type="entry name" value="DCD (DEVELOPMENT AND CELL DEATH) DOMAIN PROTEIN-RELATED"/>
    <property type="match status" value="1"/>
</dbReference>
<dbReference type="OrthoDB" id="1920894at2759"/>
<protein>
    <recommendedName>
        <fullName evidence="2">DCD domain-containing protein</fullName>
    </recommendedName>
</protein>
<evidence type="ECO:0000313" key="4">
    <source>
        <dbReference type="Proteomes" id="UP000824120"/>
    </source>
</evidence>
<gene>
    <name evidence="3" type="ORF">H5410_034374</name>
</gene>
<comment type="caution">
    <text evidence="3">The sequence shown here is derived from an EMBL/GenBank/DDBJ whole genome shotgun (WGS) entry which is preliminary data.</text>
</comment>
<evidence type="ECO:0000259" key="2">
    <source>
        <dbReference type="PROSITE" id="PS51222"/>
    </source>
</evidence>
<dbReference type="AlphaFoldDB" id="A0A9J5YVD2"/>
<dbReference type="EMBL" id="JACXVP010000006">
    <property type="protein sequence ID" value="KAG5603004.1"/>
    <property type="molecule type" value="Genomic_DNA"/>
</dbReference>
<evidence type="ECO:0000256" key="1">
    <source>
        <dbReference type="SAM" id="MobiDB-lite"/>
    </source>
</evidence>
<dbReference type="Pfam" id="PF10539">
    <property type="entry name" value="Dev_Cell_Death"/>
    <property type="match status" value="1"/>
</dbReference>
<sequence length="174" mass="19552">MEEDVMGNNEDTAGIDKDNKRDSKDQYEGNDEDKNIEKLETITNQTTKKSMKGEYTEEKASEGKINEYCGNLASKGDNNQDSKETEMGNLVSTCDDESSKKVTPGDEAKMSPEKLSSEGRDIPEQVDSMGMIFMCNSETKDCYGYKVVGLPANKREMVEKVYKGMKLFLYDIDL</sequence>
<dbReference type="Proteomes" id="UP000824120">
    <property type="component" value="Chromosome 6"/>
</dbReference>
<proteinExistence type="predicted"/>
<accession>A0A9J5YVD2</accession>
<evidence type="ECO:0000313" key="3">
    <source>
        <dbReference type="EMBL" id="KAG5603004.1"/>
    </source>
</evidence>
<organism evidence="3 4">
    <name type="scientific">Solanum commersonii</name>
    <name type="common">Commerson's wild potato</name>
    <name type="synonym">Commerson's nightshade</name>
    <dbReference type="NCBI Taxonomy" id="4109"/>
    <lineage>
        <taxon>Eukaryota</taxon>
        <taxon>Viridiplantae</taxon>
        <taxon>Streptophyta</taxon>
        <taxon>Embryophyta</taxon>
        <taxon>Tracheophyta</taxon>
        <taxon>Spermatophyta</taxon>
        <taxon>Magnoliopsida</taxon>
        <taxon>eudicotyledons</taxon>
        <taxon>Gunneridae</taxon>
        <taxon>Pentapetalae</taxon>
        <taxon>asterids</taxon>
        <taxon>lamiids</taxon>
        <taxon>Solanales</taxon>
        <taxon>Solanaceae</taxon>
        <taxon>Solanoideae</taxon>
        <taxon>Solaneae</taxon>
        <taxon>Solanum</taxon>
    </lineage>
</organism>
<feature type="compositionally biased region" description="Basic and acidic residues" evidence="1">
    <location>
        <begin position="14"/>
        <end position="40"/>
    </location>
</feature>
<dbReference type="PROSITE" id="PS51222">
    <property type="entry name" value="DCD"/>
    <property type="match status" value="1"/>
</dbReference>
<feature type="compositionally biased region" description="Basic and acidic residues" evidence="1">
    <location>
        <begin position="97"/>
        <end position="122"/>
    </location>
</feature>
<name>A0A9J5YVD2_SOLCO</name>
<keyword evidence="4" id="KW-1185">Reference proteome</keyword>
<reference evidence="3 4" key="1">
    <citation type="submission" date="2020-09" db="EMBL/GenBank/DDBJ databases">
        <title>De no assembly of potato wild relative species, Solanum commersonii.</title>
        <authorList>
            <person name="Cho K."/>
        </authorList>
    </citation>
    <scope>NUCLEOTIDE SEQUENCE [LARGE SCALE GENOMIC DNA]</scope>
    <source>
        <strain evidence="3">LZ3.2</strain>
        <tissue evidence="3">Leaf</tissue>
    </source>
</reference>